<dbReference type="Pfam" id="PF01344">
    <property type="entry name" value="Kelch_1"/>
    <property type="match status" value="2"/>
</dbReference>
<keyword evidence="5" id="KW-1185">Reference proteome</keyword>
<sequence>AARQVVRRRRLRRPAGRPPESAQRRVPVDGFWASCKLAGGTGLGGVPPGPASAALGSRIFVCGGEGDSGFQNTVEVLEPGASSWEMMPRLSVHRFGAAAAVVAGRLYVGGGFETSSARGILRPSKKVECYDPDELDATWKDPASYHSSDSFACLSWTSHLGEAMVALPASR</sequence>
<dbReference type="PANTHER" id="PTHR45632:SF3">
    <property type="entry name" value="KELCH-LIKE PROTEIN 32"/>
    <property type="match status" value="1"/>
</dbReference>
<evidence type="ECO:0000313" key="4">
    <source>
        <dbReference type="EMBL" id="CAE8582683.1"/>
    </source>
</evidence>
<keyword evidence="1" id="KW-0880">Kelch repeat</keyword>
<dbReference type="Proteomes" id="UP000654075">
    <property type="component" value="Unassembled WGS sequence"/>
</dbReference>
<keyword evidence="2" id="KW-0677">Repeat</keyword>
<feature type="region of interest" description="Disordered" evidence="3">
    <location>
        <begin position="1"/>
        <end position="24"/>
    </location>
</feature>
<evidence type="ECO:0000313" key="5">
    <source>
        <dbReference type="Proteomes" id="UP000654075"/>
    </source>
</evidence>
<evidence type="ECO:0000256" key="1">
    <source>
        <dbReference type="ARBA" id="ARBA00022441"/>
    </source>
</evidence>
<dbReference type="SUPFAM" id="SSF117281">
    <property type="entry name" value="Kelch motif"/>
    <property type="match status" value="1"/>
</dbReference>
<evidence type="ECO:0000256" key="2">
    <source>
        <dbReference type="ARBA" id="ARBA00022737"/>
    </source>
</evidence>
<dbReference type="PANTHER" id="PTHR45632">
    <property type="entry name" value="LD33804P"/>
    <property type="match status" value="1"/>
</dbReference>
<comment type="caution">
    <text evidence="4">The sequence shown here is derived from an EMBL/GenBank/DDBJ whole genome shotgun (WGS) entry which is preliminary data.</text>
</comment>
<dbReference type="AlphaFoldDB" id="A0A813D2U5"/>
<accession>A0A813D2U5</accession>
<organism evidence="4 5">
    <name type="scientific">Polarella glacialis</name>
    <name type="common">Dinoflagellate</name>
    <dbReference type="NCBI Taxonomy" id="89957"/>
    <lineage>
        <taxon>Eukaryota</taxon>
        <taxon>Sar</taxon>
        <taxon>Alveolata</taxon>
        <taxon>Dinophyceae</taxon>
        <taxon>Suessiales</taxon>
        <taxon>Suessiaceae</taxon>
        <taxon>Polarella</taxon>
    </lineage>
</organism>
<gene>
    <name evidence="4" type="ORF">PGLA1383_LOCUS1676</name>
</gene>
<dbReference type="InterPro" id="IPR006652">
    <property type="entry name" value="Kelch_1"/>
</dbReference>
<feature type="compositionally biased region" description="Basic residues" evidence="3">
    <location>
        <begin position="1"/>
        <end position="15"/>
    </location>
</feature>
<dbReference type="Gene3D" id="2.120.10.80">
    <property type="entry name" value="Kelch-type beta propeller"/>
    <property type="match status" value="1"/>
</dbReference>
<dbReference type="EMBL" id="CAJNNV010000454">
    <property type="protein sequence ID" value="CAE8582683.1"/>
    <property type="molecule type" value="Genomic_DNA"/>
</dbReference>
<protein>
    <submittedName>
        <fullName evidence="4">Uncharacterized protein</fullName>
    </submittedName>
</protein>
<dbReference type="SMART" id="SM00612">
    <property type="entry name" value="Kelch"/>
    <property type="match status" value="1"/>
</dbReference>
<reference evidence="4" key="1">
    <citation type="submission" date="2021-02" db="EMBL/GenBank/DDBJ databases">
        <authorList>
            <person name="Dougan E. K."/>
            <person name="Rhodes N."/>
            <person name="Thang M."/>
            <person name="Chan C."/>
        </authorList>
    </citation>
    <scope>NUCLEOTIDE SEQUENCE</scope>
</reference>
<proteinExistence type="predicted"/>
<dbReference type="InterPro" id="IPR015915">
    <property type="entry name" value="Kelch-typ_b-propeller"/>
</dbReference>
<evidence type="ECO:0000256" key="3">
    <source>
        <dbReference type="SAM" id="MobiDB-lite"/>
    </source>
</evidence>
<feature type="non-terminal residue" evidence="4">
    <location>
        <position position="171"/>
    </location>
</feature>
<name>A0A813D2U5_POLGL</name>